<reference evidence="2" key="1">
    <citation type="submission" date="2023-01" db="EMBL/GenBank/DDBJ databases">
        <title>The growth and conidiation of Purpureocillium lavendulum are regulated by nitrogen source and histone H3K14 acetylation.</title>
        <authorList>
            <person name="Tang P."/>
            <person name="Han J."/>
            <person name="Zhang C."/>
            <person name="Tang P."/>
            <person name="Qi F."/>
            <person name="Zhang K."/>
            <person name="Liang L."/>
        </authorList>
    </citation>
    <scope>NUCLEOTIDE SEQUENCE</scope>
    <source>
        <strain evidence="2">YMF1.00683</strain>
    </source>
</reference>
<organism evidence="2 3">
    <name type="scientific">Purpureocillium lavendulum</name>
    <dbReference type="NCBI Taxonomy" id="1247861"/>
    <lineage>
        <taxon>Eukaryota</taxon>
        <taxon>Fungi</taxon>
        <taxon>Dikarya</taxon>
        <taxon>Ascomycota</taxon>
        <taxon>Pezizomycotina</taxon>
        <taxon>Sordariomycetes</taxon>
        <taxon>Hypocreomycetidae</taxon>
        <taxon>Hypocreales</taxon>
        <taxon>Ophiocordycipitaceae</taxon>
        <taxon>Purpureocillium</taxon>
    </lineage>
</organism>
<dbReference type="EMBL" id="JAQHRD010000002">
    <property type="protein sequence ID" value="KAJ6445097.1"/>
    <property type="molecule type" value="Genomic_DNA"/>
</dbReference>
<feature type="transmembrane region" description="Helical" evidence="1">
    <location>
        <begin position="79"/>
        <end position="101"/>
    </location>
</feature>
<protein>
    <submittedName>
        <fullName evidence="2">Glycerol-3-phosphate dehydrogenase</fullName>
    </submittedName>
</protein>
<dbReference type="Proteomes" id="UP001163105">
    <property type="component" value="Unassembled WGS sequence"/>
</dbReference>
<keyword evidence="1" id="KW-0472">Membrane</keyword>
<keyword evidence="1" id="KW-1133">Transmembrane helix</keyword>
<accession>A0AB34G312</accession>
<name>A0AB34G312_9HYPO</name>
<comment type="caution">
    <text evidence="2">The sequence shown here is derived from an EMBL/GenBank/DDBJ whole genome shotgun (WGS) entry which is preliminary data.</text>
</comment>
<keyword evidence="1" id="KW-0812">Transmembrane</keyword>
<gene>
    <name evidence="2" type="ORF">O9K51_03499</name>
</gene>
<evidence type="ECO:0000256" key="1">
    <source>
        <dbReference type="SAM" id="Phobius"/>
    </source>
</evidence>
<feature type="transmembrane region" description="Helical" evidence="1">
    <location>
        <begin position="122"/>
        <end position="143"/>
    </location>
</feature>
<proteinExistence type="predicted"/>
<feature type="transmembrane region" description="Helical" evidence="1">
    <location>
        <begin position="184"/>
        <end position="217"/>
    </location>
</feature>
<evidence type="ECO:0000313" key="2">
    <source>
        <dbReference type="EMBL" id="KAJ6445097.1"/>
    </source>
</evidence>
<feature type="transmembrane region" description="Helical" evidence="1">
    <location>
        <begin position="41"/>
        <end position="59"/>
    </location>
</feature>
<dbReference type="AlphaFoldDB" id="A0AB34G312"/>
<evidence type="ECO:0000313" key="3">
    <source>
        <dbReference type="Proteomes" id="UP001163105"/>
    </source>
</evidence>
<feature type="transmembrane region" description="Helical" evidence="1">
    <location>
        <begin position="6"/>
        <end position="29"/>
    </location>
</feature>
<sequence>MDVSTRNGAVAATSVFTALQLGVSAYCAYLRSSRAAGYMRFYAVIPFGFYGGFSIQMSFKQRYQPDGAVSKLGPVWVSQGIHGLLGILLVPWALAGCVIVQKCRKKYLSFDYDWADRGRSSINFYLALVDAFYAACIIVAIVFGARFTPWNYSNCQAYQVYNSWPVTEAGRQGECRRMLTSQIMAVLVILVLAAQFILIVPVAALPSALRAPVFYILRVMRLRRQRHRYRWRRRERAQIVVDEKASLHKAFRDDAIAVTLARHMHFNDVANVSRTSKSMRNAVFRPDADQDGARLDMICEASCGASDSPKRD</sequence>
<keyword evidence="3" id="KW-1185">Reference proteome</keyword>